<gene>
    <name evidence="2" type="ORF">Agub_g13638</name>
</gene>
<feature type="compositionally biased region" description="Low complexity" evidence="1">
    <location>
        <begin position="138"/>
        <end position="159"/>
    </location>
</feature>
<dbReference type="AlphaFoldDB" id="A0AAD3E056"/>
<dbReference type="EMBL" id="BMAR01000048">
    <property type="protein sequence ID" value="GFR51280.1"/>
    <property type="molecule type" value="Genomic_DNA"/>
</dbReference>
<comment type="caution">
    <text evidence="2">The sequence shown here is derived from an EMBL/GenBank/DDBJ whole genome shotgun (WGS) entry which is preliminary data.</text>
</comment>
<accession>A0AAD3E056</accession>
<evidence type="ECO:0000256" key="1">
    <source>
        <dbReference type="SAM" id="MobiDB-lite"/>
    </source>
</evidence>
<evidence type="ECO:0000313" key="3">
    <source>
        <dbReference type="Proteomes" id="UP001054857"/>
    </source>
</evidence>
<feature type="region of interest" description="Disordered" evidence="1">
    <location>
        <begin position="114"/>
        <end position="172"/>
    </location>
</feature>
<organism evidence="2 3">
    <name type="scientific">Astrephomene gubernaculifera</name>
    <dbReference type="NCBI Taxonomy" id="47775"/>
    <lineage>
        <taxon>Eukaryota</taxon>
        <taxon>Viridiplantae</taxon>
        <taxon>Chlorophyta</taxon>
        <taxon>core chlorophytes</taxon>
        <taxon>Chlorophyceae</taxon>
        <taxon>CS clade</taxon>
        <taxon>Chlamydomonadales</taxon>
        <taxon>Astrephomenaceae</taxon>
        <taxon>Astrephomene</taxon>
    </lineage>
</organism>
<protein>
    <submittedName>
        <fullName evidence="2">Uncharacterized protein</fullName>
    </submittedName>
</protein>
<evidence type="ECO:0000313" key="2">
    <source>
        <dbReference type="EMBL" id="GFR51280.1"/>
    </source>
</evidence>
<feature type="compositionally biased region" description="Low complexity" evidence="1">
    <location>
        <begin position="115"/>
        <end position="128"/>
    </location>
</feature>
<proteinExistence type="predicted"/>
<keyword evidence="3" id="KW-1185">Reference proteome</keyword>
<feature type="compositionally biased region" description="Acidic residues" evidence="1">
    <location>
        <begin position="256"/>
        <end position="274"/>
    </location>
</feature>
<dbReference type="Proteomes" id="UP001054857">
    <property type="component" value="Unassembled WGS sequence"/>
</dbReference>
<reference evidence="2 3" key="1">
    <citation type="journal article" date="2021" name="Sci. Rep.">
        <title>Genome sequencing of the multicellular alga Astrephomene provides insights into convergent evolution of germ-soma differentiation.</title>
        <authorList>
            <person name="Yamashita S."/>
            <person name="Yamamoto K."/>
            <person name="Matsuzaki R."/>
            <person name="Suzuki S."/>
            <person name="Yamaguchi H."/>
            <person name="Hirooka S."/>
            <person name="Minakuchi Y."/>
            <person name="Miyagishima S."/>
            <person name="Kawachi M."/>
            <person name="Toyoda A."/>
            <person name="Nozaki H."/>
        </authorList>
    </citation>
    <scope>NUCLEOTIDE SEQUENCE [LARGE SCALE GENOMIC DNA]</scope>
    <source>
        <strain evidence="2 3">NIES-4017</strain>
    </source>
</reference>
<sequence>MCSLPDPPNSLPSVLYLPILSPLQCPNPECANAHPGPGGLIIQEKDWTLERGNVKGHYVTCKHCEDRPIPDVTGQDRRSCFFRTTTGTFATTVHDAAEHFASCVDPQDPALAWIRGAAPPSRPSSRGRSASRDRSTSRGRATSRARGTSAGGSSRSGSAKRQREGEPSEEESLIRLQEAQQKFRDMELQVKTASEEEATKRVAKTKATLDLKAATQKTAALTRQASKAEKELEAAKKAREKYDKIESIDMTAASEGEGEGEDEGEGVGEGECEEGEGRLEL</sequence>
<name>A0AAD3E056_9CHLO</name>
<feature type="region of interest" description="Disordered" evidence="1">
    <location>
        <begin position="245"/>
        <end position="281"/>
    </location>
</feature>